<dbReference type="InterPro" id="IPR029058">
    <property type="entry name" value="AB_hydrolase_fold"/>
</dbReference>
<reference evidence="2 3" key="1">
    <citation type="submission" date="2020-04" db="EMBL/GenBank/DDBJ databases">
        <title>Gordonia sp. nov. TBRC 11910.</title>
        <authorList>
            <person name="Suriyachadkun C."/>
        </authorList>
    </citation>
    <scope>NUCLEOTIDE SEQUENCE [LARGE SCALE GENOMIC DNA]</scope>
    <source>
        <strain evidence="2 3">TBRC 11910</strain>
    </source>
</reference>
<evidence type="ECO:0000259" key="1">
    <source>
        <dbReference type="Pfam" id="PF12146"/>
    </source>
</evidence>
<feature type="domain" description="Serine aminopeptidase S33" evidence="1">
    <location>
        <begin position="26"/>
        <end position="272"/>
    </location>
</feature>
<accession>A0A848KRA8</accession>
<dbReference type="Gene3D" id="3.40.50.1820">
    <property type="entry name" value="alpha/beta hydrolase"/>
    <property type="match status" value="1"/>
</dbReference>
<dbReference type="SUPFAM" id="SSF53474">
    <property type="entry name" value="alpha/beta-Hydrolases"/>
    <property type="match status" value="1"/>
</dbReference>
<dbReference type="Pfam" id="PF12146">
    <property type="entry name" value="Hydrolase_4"/>
    <property type="match status" value="1"/>
</dbReference>
<name>A0A848KRA8_9ACTN</name>
<dbReference type="GO" id="GO:0016787">
    <property type="term" value="F:hydrolase activity"/>
    <property type="evidence" value="ECO:0007669"/>
    <property type="project" value="UniProtKB-KW"/>
</dbReference>
<evidence type="ECO:0000313" key="2">
    <source>
        <dbReference type="EMBL" id="NMO00930.1"/>
    </source>
</evidence>
<dbReference type="EMBL" id="JABBNB010000005">
    <property type="protein sequence ID" value="NMO00930.1"/>
    <property type="molecule type" value="Genomic_DNA"/>
</dbReference>
<evidence type="ECO:0000313" key="3">
    <source>
        <dbReference type="Proteomes" id="UP000550729"/>
    </source>
</evidence>
<gene>
    <name evidence="2" type="ORF">HH308_06845</name>
</gene>
<organism evidence="2 3">
    <name type="scientific">Gordonia asplenii</name>
    <dbReference type="NCBI Taxonomy" id="2725283"/>
    <lineage>
        <taxon>Bacteria</taxon>
        <taxon>Bacillati</taxon>
        <taxon>Actinomycetota</taxon>
        <taxon>Actinomycetes</taxon>
        <taxon>Mycobacteriales</taxon>
        <taxon>Gordoniaceae</taxon>
        <taxon>Gordonia</taxon>
    </lineage>
</organism>
<proteinExistence type="predicted"/>
<dbReference type="Proteomes" id="UP000550729">
    <property type="component" value="Unassembled WGS sequence"/>
</dbReference>
<dbReference type="AlphaFoldDB" id="A0A848KRA8"/>
<sequence>MSVETFTETGIDGNTLAGRRWDPTGDARAVLVLVHGMGEHSLRYAATAEFFADKGFVVYAYDHRGHGLSKLDGRELGDLGENGWTALVGEIGVVVDHAVREHPDLPLAILGHSMGSFATQQYLLTNSDVPDAVILSGTAALDGLEPALDLDAGVDLSAFNAPFEPARTGFEWLSRDEAEVDKYVADEFCGFGIDAASGKAMFVGARPLADASAVGAMRSELPILVAVGEHDPVNGQLALANLLLAHFAAGGLTDVTLQSYPEARHEILNETNREEVRDDLLEWVDAKLSKA</sequence>
<comment type="caution">
    <text evidence="2">The sequence shown here is derived from an EMBL/GenBank/DDBJ whole genome shotgun (WGS) entry which is preliminary data.</text>
</comment>
<dbReference type="InterPro" id="IPR022742">
    <property type="entry name" value="Hydrolase_4"/>
</dbReference>
<keyword evidence="2" id="KW-0378">Hydrolase</keyword>
<protein>
    <submittedName>
        <fullName evidence="2">Alpha/beta hydrolase</fullName>
    </submittedName>
</protein>
<dbReference type="InterPro" id="IPR051044">
    <property type="entry name" value="MAG_DAG_Lipase"/>
</dbReference>
<keyword evidence="3" id="KW-1185">Reference proteome</keyword>
<dbReference type="PANTHER" id="PTHR11614">
    <property type="entry name" value="PHOSPHOLIPASE-RELATED"/>
    <property type="match status" value="1"/>
</dbReference>